<dbReference type="SUPFAM" id="SSF56601">
    <property type="entry name" value="beta-lactamase/transpeptidase-like"/>
    <property type="match status" value="1"/>
</dbReference>
<keyword evidence="2" id="KW-0378">Hydrolase</keyword>
<feature type="region of interest" description="Disordered" evidence="3">
    <location>
        <begin position="46"/>
        <end position="83"/>
    </location>
</feature>
<dbReference type="Gene3D" id="3.40.710.10">
    <property type="entry name" value="DD-peptidase/beta-lactamase superfamily"/>
    <property type="match status" value="2"/>
</dbReference>
<keyword evidence="5" id="KW-0645">Protease</keyword>
<organism evidence="5 6">
    <name type="scientific">Tessaracoccus lubricantis</name>
    <dbReference type="NCBI Taxonomy" id="545543"/>
    <lineage>
        <taxon>Bacteria</taxon>
        <taxon>Bacillati</taxon>
        <taxon>Actinomycetota</taxon>
        <taxon>Actinomycetes</taxon>
        <taxon>Propionibacteriales</taxon>
        <taxon>Propionibacteriaceae</taxon>
        <taxon>Tessaracoccus</taxon>
    </lineage>
</organism>
<evidence type="ECO:0000256" key="2">
    <source>
        <dbReference type="ARBA" id="ARBA00022801"/>
    </source>
</evidence>
<proteinExistence type="inferred from homology"/>
<dbReference type="GO" id="GO:0004180">
    <property type="term" value="F:carboxypeptidase activity"/>
    <property type="evidence" value="ECO:0007669"/>
    <property type="project" value="UniProtKB-KW"/>
</dbReference>
<name>A0ABP9F0M8_9ACTN</name>
<protein>
    <submittedName>
        <fullName evidence="5">D-alanyl-D-alanine carboxypeptidase/D-alanyl-D-alanine-endopeptidase</fullName>
    </submittedName>
</protein>
<dbReference type="PANTHER" id="PTHR30023:SF0">
    <property type="entry name" value="PENICILLIN-SENSITIVE CARBOXYPEPTIDASE A"/>
    <property type="match status" value="1"/>
</dbReference>
<reference evidence="6" key="1">
    <citation type="journal article" date="2019" name="Int. J. Syst. Evol. Microbiol.">
        <title>The Global Catalogue of Microorganisms (GCM) 10K type strain sequencing project: providing services to taxonomists for standard genome sequencing and annotation.</title>
        <authorList>
            <consortium name="The Broad Institute Genomics Platform"/>
            <consortium name="The Broad Institute Genome Sequencing Center for Infectious Disease"/>
            <person name="Wu L."/>
            <person name="Ma J."/>
        </authorList>
    </citation>
    <scope>NUCLEOTIDE SEQUENCE [LARGE SCALE GENOMIC DNA]</scope>
    <source>
        <strain evidence="6">JCM 19125</strain>
    </source>
</reference>
<dbReference type="RefSeq" id="WP_345578337.1">
    <property type="nucleotide sequence ID" value="NZ_BAABLV010000008.1"/>
</dbReference>
<dbReference type="PANTHER" id="PTHR30023">
    <property type="entry name" value="D-ALANYL-D-ALANINE CARBOXYPEPTIDASE"/>
    <property type="match status" value="1"/>
</dbReference>
<dbReference type="PRINTS" id="PR00922">
    <property type="entry name" value="DADACBPTASE3"/>
</dbReference>
<dbReference type="Gene3D" id="3.50.80.20">
    <property type="entry name" value="D-Ala-D-Ala carboxypeptidase C, peptidase S13"/>
    <property type="match status" value="1"/>
</dbReference>
<evidence type="ECO:0000256" key="4">
    <source>
        <dbReference type="SAM" id="Phobius"/>
    </source>
</evidence>
<dbReference type="EMBL" id="BAABLV010000008">
    <property type="protein sequence ID" value="GAA4890914.1"/>
    <property type="molecule type" value="Genomic_DNA"/>
</dbReference>
<evidence type="ECO:0000313" key="6">
    <source>
        <dbReference type="Proteomes" id="UP001501521"/>
    </source>
</evidence>
<dbReference type="NCBIfam" id="TIGR00666">
    <property type="entry name" value="PBP4"/>
    <property type="match status" value="1"/>
</dbReference>
<dbReference type="InterPro" id="IPR000667">
    <property type="entry name" value="Peptidase_S13"/>
</dbReference>
<feature type="transmembrane region" description="Helical" evidence="4">
    <location>
        <begin position="7"/>
        <end position="30"/>
    </location>
</feature>
<accession>A0ABP9F0M8</accession>
<evidence type="ECO:0000256" key="1">
    <source>
        <dbReference type="ARBA" id="ARBA00006096"/>
    </source>
</evidence>
<keyword evidence="4" id="KW-0812">Transmembrane</keyword>
<dbReference type="Pfam" id="PF02113">
    <property type="entry name" value="Peptidase_S13"/>
    <property type="match status" value="2"/>
</dbReference>
<evidence type="ECO:0000256" key="3">
    <source>
        <dbReference type="SAM" id="MobiDB-lite"/>
    </source>
</evidence>
<gene>
    <name evidence="5" type="primary">dacB</name>
    <name evidence="5" type="ORF">GCM10025789_04460</name>
</gene>
<keyword evidence="4" id="KW-1133">Transmembrane helix</keyword>
<dbReference type="Proteomes" id="UP001501521">
    <property type="component" value="Unassembled WGS sequence"/>
</dbReference>
<keyword evidence="4" id="KW-0472">Membrane</keyword>
<sequence length="487" mass="50001">MRSRGRAVEWVITWLVVGVLLAGGFLLSVFHREALAVTGLTRSGAPTTVAPELFAPPPTPTAAETGADNPPPAGTGLVGPAELPAPGVLPERAALEAELGALDRSKLLPADGGEPVAIGYEVIDVATGEVVAASNEKAPLIPASNTKTLTALAVMNAFDGSETFATRVVQPEPGHLVLVGGGDPLLRSIPSPETAYPQPATTDELAELTVEALREAGVTSVSLGYDESHFTGPGWNETWPANYRDQVTTISALWTDEGRGPRGGARSQTPALAAATTFATQLTARGITVTGAPVAAPGSGGAEEVARVESLPVHVLVEQFMQRSNNSFTEVMGFQLAARTGHPTTFAGSVAAIREQLTALGIWDEGTVLHDASGLSRSNRFTPNMLAAALAELASEPRLSVILDGLPTAGVTGTLADRFGDAIARPARGIARAKTGSLSLVATLGGTTLTADDRLLAFAFFVNGVPDGGAARVWVDQATGTVTACGC</sequence>
<keyword evidence="5" id="KW-0121">Carboxypeptidase</keyword>
<comment type="similarity">
    <text evidence="1">Belongs to the peptidase S13 family.</text>
</comment>
<comment type="caution">
    <text evidence="5">The sequence shown here is derived from an EMBL/GenBank/DDBJ whole genome shotgun (WGS) entry which is preliminary data.</text>
</comment>
<evidence type="ECO:0000313" key="5">
    <source>
        <dbReference type="EMBL" id="GAA4890914.1"/>
    </source>
</evidence>
<keyword evidence="6" id="KW-1185">Reference proteome</keyword>
<dbReference type="InterPro" id="IPR012338">
    <property type="entry name" value="Beta-lactam/transpept-like"/>
</dbReference>